<dbReference type="GO" id="GO:0005768">
    <property type="term" value="C:endosome"/>
    <property type="evidence" value="ECO:0007669"/>
    <property type="project" value="TreeGrafter"/>
</dbReference>
<evidence type="ECO:0000256" key="5">
    <source>
        <dbReference type="ARBA" id="ARBA00023180"/>
    </source>
</evidence>
<gene>
    <name evidence="9" type="ORF">CTI12_AA348000</name>
</gene>
<dbReference type="GO" id="GO:0016020">
    <property type="term" value="C:membrane"/>
    <property type="evidence" value="ECO:0007669"/>
    <property type="project" value="UniProtKB-SubCell"/>
</dbReference>
<reference evidence="9 10" key="1">
    <citation type="journal article" date="2018" name="Mol. Plant">
        <title>The genome of Artemisia annua provides insight into the evolution of Asteraceae family and artemisinin biosynthesis.</title>
        <authorList>
            <person name="Shen Q."/>
            <person name="Zhang L."/>
            <person name="Liao Z."/>
            <person name="Wang S."/>
            <person name="Yan T."/>
            <person name="Shi P."/>
            <person name="Liu M."/>
            <person name="Fu X."/>
            <person name="Pan Q."/>
            <person name="Wang Y."/>
            <person name="Lv Z."/>
            <person name="Lu X."/>
            <person name="Zhang F."/>
            <person name="Jiang W."/>
            <person name="Ma Y."/>
            <person name="Chen M."/>
            <person name="Hao X."/>
            <person name="Li L."/>
            <person name="Tang Y."/>
            <person name="Lv G."/>
            <person name="Zhou Y."/>
            <person name="Sun X."/>
            <person name="Brodelius P.E."/>
            <person name="Rose J.K.C."/>
            <person name="Tang K."/>
        </authorList>
    </citation>
    <scope>NUCLEOTIDE SEQUENCE [LARGE SCALE GENOMIC DNA]</scope>
    <source>
        <strain evidence="10">cv. Huhao1</strain>
        <tissue evidence="9">Leaf</tissue>
    </source>
</reference>
<feature type="compositionally biased region" description="Basic residues" evidence="8">
    <location>
        <begin position="53"/>
        <end position="64"/>
    </location>
</feature>
<evidence type="ECO:0000256" key="1">
    <source>
        <dbReference type="ARBA" id="ARBA00004606"/>
    </source>
</evidence>
<dbReference type="AlphaFoldDB" id="A0A2U1MRY1"/>
<sequence>MEVFSNASDGGLTRIPPMRVSSNLSRWRTPRDSTSKNQPNSSIGIPDIETHLPKSRTTRKHFRWRSSSTKPKNYPRLRPTKPGRCEGFSTYPRTYDLVHANGLFRLYQDRCRLEGILLEMDRILRPEGCYWVHYKCGKSAQATAGSKTLDFALTNER</sequence>
<dbReference type="PANTHER" id="PTHR10108:SF1104">
    <property type="entry name" value="METHYLTRANSFERASE PMT14-RELATED"/>
    <property type="match status" value="1"/>
</dbReference>
<evidence type="ECO:0000256" key="8">
    <source>
        <dbReference type="SAM" id="MobiDB-lite"/>
    </source>
</evidence>
<dbReference type="GO" id="GO:0032259">
    <property type="term" value="P:methylation"/>
    <property type="evidence" value="ECO:0007669"/>
    <property type="project" value="UniProtKB-KW"/>
</dbReference>
<accession>A0A2U1MRY1</accession>
<comment type="caution">
    <text evidence="9">The sequence shown here is derived from an EMBL/GenBank/DDBJ whole genome shotgun (WGS) entry which is preliminary data.</text>
</comment>
<comment type="similarity">
    <text evidence="2 7">Belongs to the methyltransferase superfamily.</text>
</comment>
<feature type="region of interest" description="Disordered" evidence="8">
    <location>
        <begin position="1"/>
        <end position="83"/>
    </location>
</feature>
<dbReference type="GO" id="GO:0005802">
    <property type="term" value="C:trans-Golgi network"/>
    <property type="evidence" value="ECO:0007669"/>
    <property type="project" value="TreeGrafter"/>
</dbReference>
<dbReference type="InterPro" id="IPR029063">
    <property type="entry name" value="SAM-dependent_MTases_sf"/>
</dbReference>
<evidence type="ECO:0000313" key="9">
    <source>
        <dbReference type="EMBL" id="PWA64021.1"/>
    </source>
</evidence>
<keyword evidence="3 7" id="KW-0489">Methyltransferase</keyword>
<evidence type="ECO:0000313" key="10">
    <source>
        <dbReference type="Proteomes" id="UP000245207"/>
    </source>
</evidence>
<keyword evidence="10" id="KW-1185">Reference proteome</keyword>
<evidence type="ECO:0000256" key="6">
    <source>
        <dbReference type="ARBA" id="ARBA00037847"/>
    </source>
</evidence>
<organism evidence="9 10">
    <name type="scientific">Artemisia annua</name>
    <name type="common">Sweet wormwood</name>
    <dbReference type="NCBI Taxonomy" id="35608"/>
    <lineage>
        <taxon>Eukaryota</taxon>
        <taxon>Viridiplantae</taxon>
        <taxon>Streptophyta</taxon>
        <taxon>Embryophyta</taxon>
        <taxon>Tracheophyta</taxon>
        <taxon>Spermatophyta</taxon>
        <taxon>Magnoliopsida</taxon>
        <taxon>eudicotyledons</taxon>
        <taxon>Gunneridae</taxon>
        <taxon>Pentapetalae</taxon>
        <taxon>asterids</taxon>
        <taxon>campanulids</taxon>
        <taxon>Asterales</taxon>
        <taxon>Asteraceae</taxon>
        <taxon>Asteroideae</taxon>
        <taxon>Anthemideae</taxon>
        <taxon>Artemisiinae</taxon>
        <taxon>Artemisia</taxon>
    </lineage>
</organism>
<dbReference type="Proteomes" id="UP000245207">
    <property type="component" value="Unassembled WGS sequence"/>
</dbReference>
<dbReference type="InterPro" id="IPR004159">
    <property type="entry name" value="Put_SAM_MeTrfase"/>
</dbReference>
<keyword evidence="4 7" id="KW-0812">Transmembrane</keyword>
<dbReference type="EMBL" id="PKPP01004508">
    <property type="protein sequence ID" value="PWA64021.1"/>
    <property type="molecule type" value="Genomic_DNA"/>
</dbReference>
<dbReference type="Pfam" id="PF03141">
    <property type="entry name" value="Methyltransf_29"/>
    <property type="match status" value="1"/>
</dbReference>
<evidence type="ECO:0000256" key="2">
    <source>
        <dbReference type="ARBA" id="ARBA00008361"/>
    </source>
</evidence>
<dbReference type="GO" id="GO:0008168">
    <property type="term" value="F:methyltransferase activity"/>
    <property type="evidence" value="ECO:0007669"/>
    <property type="project" value="UniProtKB-UniRule"/>
</dbReference>
<proteinExistence type="inferred from homology"/>
<protein>
    <recommendedName>
        <fullName evidence="7">Methyltransferase</fullName>
        <ecNumber evidence="7">2.1.1.-</ecNumber>
    </recommendedName>
</protein>
<dbReference type="PANTHER" id="PTHR10108">
    <property type="entry name" value="SAM-DEPENDENT METHYLTRANSFERASE"/>
    <property type="match status" value="1"/>
</dbReference>
<keyword evidence="5 7" id="KW-0325">Glycoprotein</keyword>
<keyword evidence="7" id="KW-0808">Transferase</keyword>
<comment type="subcellular location">
    <subcellularLocation>
        <location evidence="6">Endomembrane system</location>
        <topology evidence="6">Single-pass membrane protein</topology>
    </subcellularLocation>
    <subcellularLocation>
        <location evidence="1 7">Membrane</location>
        <topology evidence="1 7">Single-pass type II membrane protein</topology>
    </subcellularLocation>
</comment>
<name>A0A2U1MRY1_ARTAN</name>
<evidence type="ECO:0000256" key="4">
    <source>
        <dbReference type="ARBA" id="ARBA00022968"/>
    </source>
</evidence>
<evidence type="ECO:0000256" key="3">
    <source>
        <dbReference type="ARBA" id="ARBA00022603"/>
    </source>
</evidence>
<dbReference type="STRING" id="35608.A0A2U1MRY1"/>
<evidence type="ECO:0000256" key="7">
    <source>
        <dbReference type="RuleBase" id="RU366043"/>
    </source>
</evidence>
<dbReference type="OrthoDB" id="2013972at2759"/>
<dbReference type="EC" id="2.1.1.-" evidence="7"/>
<dbReference type="SUPFAM" id="SSF53335">
    <property type="entry name" value="S-adenosyl-L-methionine-dependent methyltransferases"/>
    <property type="match status" value="1"/>
</dbReference>
<keyword evidence="4 7" id="KW-0735">Signal-anchor</keyword>